<feature type="region of interest" description="Disordered" evidence="1">
    <location>
        <begin position="93"/>
        <end position="113"/>
    </location>
</feature>
<dbReference type="RefSeq" id="XP_007725954.1">
    <property type="nucleotide sequence ID" value="XM_007727764.1"/>
</dbReference>
<name>W9XSQ6_9EURO</name>
<feature type="region of interest" description="Disordered" evidence="1">
    <location>
        <begin position="42"/>
        <end position="75"/>
    </location>
</feature>
<comment type="caution">
    <text evidence="3">The sequence shown here is derived from an EMBL/GenBank/DDBJ whole genome shotgun (WGS) entry which is preliminary data.</text>
</comment>
<organism evidence="3 4">
    <name type="scientific">Capronia coronata CBS 617.96</name>
    <dbReference type="NCBI Taxonomy" id="1182541"/>
    <lineage>
        <taxon>Eukaryota</taxon>
        <taxon>Fungi</taxon>
        <taxon>Dikarya</taxon>
        <taxon>Ascomycota</taxon>
        <taxon>Pezizomycotina</taxon>
        <taxon>Eurotiomycetes</taxon>
        <taxon>Chaetothyriomycetidae</taxon>
        <taxon>Chaetothyriales</taxon>
        <taxon>Herpotrichiellaceae</taxon>
        <taxon>Capronia</taxon>
    </lineage>
</organism>
<feature type="chain" id="PRO_5004932205" evidence="2">
    <location>
        <begin position="22"/>
        <end position="353"/>
    </location>
</feature>
<gene>
    <name evidence="3" type="ORF">A1O1_06887</name>
</gene>
<dbReference type="OrthoDB" id="3926760at2759"/>
<feature type="signal peptide" evidence="2">
    <location>
        <begin position="1"/>
        <end position="21"/>
    </location>
</feature>
<evidence type="ECO:0000313" key="3">
    <source>
        <dbReference type="EMBL" id="EXJ83268.1"/>
    </source>
</evidence>
<keyword evidence="4" id="KW-1185">Reference proteome</keyword>
<dbReference type="AlphaFoldDB" id="W9XSQ6"/>
<proteinExistence type="predicted"/>
<dbReference type="HOGENOM" id="CLU_076945_0_0_1"/>
<feature type="region of interest" description="Disordered" evidence="1">
    <location>
        <begin position="149"/>
        <end position="190"/>
    </location>
</feature>
<evidence type="ECO:0000256" key="1">
    <source>
        <dbReference type="SAM" id="MobiDB-lite"/>
    </source>
</evidence>
<evidence type="ECO:0000256" key="2">
    <source>
        <dbReference type="SAM" id="SignalP"/>
    </source>
</evidence>
<feature type="compositionally biased region" description="Polar residues" evidence="1">
    <location>
        <begin position="281"/>
        <end position="292"/>
    </location>
</feature>
<protein>
    <submittedName>
        <fullName evidence="3">Uncharacterized protein</fullName>
    </submittedName>
</protein>
<dbReference type="eggNOG" id="ENOG502SII2">
    <property type="taxonomic scope" value="Eukaryota"/>
</dbReference>
<feature type="compositionally biased region" description="Polar residues" evidence="1">
    <location>
        <begin position="153"/>
        <end position="178"/>
    </location>
</feature>
<dbReference type="EMBL" id="AMWN01000006">
    <property type="protein sequence ID" value="EXJ83268.1"/>
    <property type="molecule type" value="Genomic_DNA"/>
</dbReference>
<evidence type="ECO:0000313" key="4">
    <source>
        <dbReference type="Proteomes" id="UP000019484"/>
    </source>
</evidence>
<dbReference type="GeneID" id="19161753"/>
<sequence>MVPPVGIIITVTVLVAAGVAAYENPQVRAWVDRTRRKIATGLHSLGDEIHSSPSRPRRPSANDASMNEDKSELADERRRQAIAEIMERGRIIEERRKRRRTSSKDQTPTASFDNIVDANGILLHDRENCGTEPAARSSAIDPQTHTIGMKQRQIPQQTAEVSTGLHQTASRSHAQAQLTPPPIDEDDTDPFESRYEQEMREAWKIPVSARRLDIPSSHASESLIDLTPTTEEAPDPDFSVPSAEDLRRPMDRSGYFPSLAANSAYTSWDHDWQPPVPGNSHADQPTTTSGRPLSNDAASALSASSLAGSMSSIHRSEVEELSDDLLSEAGDGIRTPASVWTEVDSTVSGDFNL</sequence>
<feature type="region of interest" description="Disordered" evidence="1">
    <location>
        <begin position="220"/>
        <end position="248"/>
    </location>
</feature>
<keyword evidence="2" id="KW-0732">Signal</keyword>
<reference evidence="3 4" key="1">
    <citation type="submission" date="2013-03" db="EMBL/GenBank/DDBJ databases">
        <title>The Genome Sequence of Capronia coronata CBS 617.96.</title>
        <authorList>
            <consortium name="The Broad Institute Genomics Platform"/>
            <person name="Cuomo C."/>
            <person name="de Hoog S."/>
            <person name="Gorbushina A."/>
            <person name="Walker B."/>
            <person name="Young S.K."/>
            <person name="Zeng Q."/>
            <person name="Gargeya S."/>
            <person name="Fitzgerald M."/>
            <person name="Haas B."/>
            <person name="Abouelleil A."/>
            <person name="Allen A.W."/>
            <person name="Alvarado L."/>
            <person name="Arachchi H.M."/>
            <person name="Berlin A.M."/>
            <person name="Chapman S.B."/>
            <person name="Gainer-Dewar J."/>
            <person name="Goldberg J."/>
            <person name="Griggs A."/>
            <person name="Gujja S."/>
            <person name="Hansen M."/>
            <person name="Howarth C."/>
            <person name="Imamovic A."/>
            <person name="Ireland A."/>
            <person name="Larimer J."/>
            <person name="McCowan C."/>
            <person name="Murphy C."/>
            <person name="Pearson M."/>
            <person name="Poon T.W."/>
            <person name="Priest M."/>
            <person name="Roberts A."/>
            <person name="Saif S."/>
            <person name="Shea T."/>
            <person name="Sisk P."/>
            <person name="Sykes S."/>
            <person name="Wortman J."/>
            <person name="Nusbaum C."/>
            <person name="Birren B."/>
        </authorList>
    </citation>
    <scope>NUCLEOTIDE SEQUENCE [LARGE SCALE GENOMIC DNA]</scope>
    <source>
        <strain evidence="3 4">CBS 617.96</strain>
    </source>
</reference>
<accession>W9XSQ6</accession>
<feature type="region of interest" description="Disordered" evidence="1">
    <location>
        <begin position="270"/>
        <end position="299"/>
    </location>
</feature>
<dbReference type="Proteomes" id="UP000019484">
    <property type="component" value="Unassembled WGS sequence"/>
</dbReference>